<keyword evidence="3" id="KW-1185">Reference proteome</keyword>
<evidence type="ECO:0000313" key="2">
    <source>
        <dbReference type="EMBL" id="CAJ1051893.1"/>
    </source>
</evidence>
<dbReference type="AlphaFoldDB" id="A0AAV1ETR0"/>
<accession>A0AAV1ETR0</accession>
<reference evidence="2" key="1">
    <citation type="submission" date="2023-08" db="EMBL/GenBank/DDBJ databases">
        <authorList>
            <person name="Alioto T."/>
            <person name="Alioto T."/>
            <person name="Gomez Garrido J."/>
        </authorList>
    </citation>
    <scope>NUCLEOTIDE SEQUENCE</scope>
</reference>
<dbReference type="Proteomes" id="UP001178508">
    <property type="component" value="Chromosome 2"/>
</dbReference>
<protein>
    <submittedName>
        <fullName evidence="2">Uncharacterized protein LOC125894812 isoform X2</fullName>
    </submittedName>
</protein>
<evidence type="ECO:0000313" key="3">
    <source>
        <dbReference type="Proteomes" id="UP001178508"/>
    </source>
</evidence>
<organism evidence="2 3">
    <name type="scientific">Xyrichtys novacula</name>
    <name type="common">Pearly razorfish</name>
    <name type="synonym">Hemipteronotus novacula</name>
    <dbReference type="NCBI Taxonomy" id="13765"/>
    <lineage>
        <taxon>Eukaryota</taxon>
        <taxon>Metazoa</taxon>
        <taxon>Chordata</taxon>
        <taxon>Craniata</taxon>
        <taxon>Vertebrata</taxon>
        <taxon>Euteleostomi</taxon>
        <taxon>Actinopterygii</taxon>
        <taxon>Neopterygii</taxon>
        <taxon>Teleostei</taxon>
        <taxon>Neoteleostei</taxon>
        <taxon>Acanthomorphata</taxon>
        <taxon>Eupercaria</taxon>
        <taxon>Labriformes</taxon>
        <taxon>Labridae</taxon>
        <taxon>Xyrichtys</taxon>
    </lineage>
</organism>
<keyword evidence="1" id="KW-0175">Coiled coil</keyword>
<evidence type="ECO:0000256" key="1">
    <source>
        <dbReference type="SAM" id="Coils"/>
    </source>
</evidence>
<proteinExistence type="predicted"/>
<name>A0AAV1ETR0_XYRNO</name>
<feature type="coiled-coil region" evidence="1">
    <location>
        <begin position="125"/>
        <end position="159"/>
    </location>
</feature>
<dbReference type="EMBL" id="OY660865">
    <property type="protein sequence ID" value="CAJ1051893.1"/>
    <property type="molecule type" value="Genomic_DNA"/>
</dbReference>
<gene>
    <name evidence="2" type="ORF">XNOV1_A041341</name>
</gene>
<sequence length="323" mass="36879">MGETYSKEDYDRFALDYYATAQGHTCILPDVGVDESLLKYSGLDSNAVLQAFSKLQVGIVPGYVERLGSRLAPFTSVPNAVGLGALVLSMIMEICIKSLPQTDKSYEMFRRVFGEEKASSVRDTMSEYLRRHRTFINDNERLKEELKRLEAQLSNHLTILRNSLLHDGQMSTRGFKIWVNGASFHIQMLLHEARLNIQAGKHQSEYVHTITAAIDLYLMDMDRLLAEYKTYKLSDTKIYPHGICYYMYSCFNSCYIKNSELNCRVEHYQKPDQPCGPDGLNEAFMNVIFSQYEPIAGLKSHFVNLKNNVPDLINQHAAFILPT</sequence>